<dbReference type="Proteomes" id="UP001338582">
    <property type="component" value="Chromosome 4"/>
</dbReference>
<dbReference type="EMBL" id="CP138897">
    <property type="protein sequence ID" value="WPK26239.1"/>
    <property type="molecule type" value="Genomic_DNA"/>
</dbReference>
<evidence type="ECO:0008006" key="4">
    <source>
        <dbReference type="Google" id="ProtNLM"/>
    </source>
</evidence>
<dbReference type="KEGG" id="asau:88174651"/>
<keyword evidence="3" id="KW-1185">Reference proteome</keyword>
<dbReference type="RefSeq" id="XP_062878620.1">
    <property type="nucleotide sequence ID" value="XM_063022550.1"/>
</dbReference>
<proteinExistence type="predicted"/>
<reference evidence="2 3" key="1">
    <citation type="submission" date="2023-10" db="EMBL/GenBank/DDBJ databases">
        <title>Draft Genome Sequence of Candida saopaulonensis from a very Premature Infant with Sepsis.</title>
        <authorList>
            <person name="Ning Y."/>
            <person name="Dai R."/>
            <person name="Xiao M."/>
            <person name="Xu Y."/>
            <person name="Yan Q."/>
            <person name="Zhang L."/>
        </authorList>
    </citation>
    <scope>NUCLEOTIDE SEQUENCE [LARGE SCALE GENOMIC DNA]</scope>
    <source>
        <strain evidence="2 3">19XY460</strain>
    </source>
</reference>
<evidence type="ECO:0000313" key="3">
    <source>
        <dbReference type="Proteomes" id="UP001338582"/>
    </source>
</evidence>
<evidence type="ECO:0000256" key="1">
    <source>
        <dbReference type="SAM" id="MobiDB-lite"/>
    </source>
</evidence>
<sequence>MLRQDVRTLFLERVWMIWCFYSGERSHFEKLRSRGGGFLQQTDGKRRWAAEIIMRPFESFIPKFSLYFFFGRCSPSNHSSSSRSCSLEKNLSPADKRTPPDFRPQITLIILYHLHSHLPNCSIALDGMIASLPIEIQVQILSSTAGSALRATNSHFYLLYNDLYFNKLVREFGEDVVQTLQKVYPWLRKYIKSLDHFRRKNREIVSKRLDLKDAQFWQQQNLPVDVVSSKYIKDSWKYVYALFKNKRLFADYSDYRIDEPSNYIYNHYVEINRTYLLSLSKTIWLAPGKYNLNIGLVVKHGSGLGTTKFEVSFRTPQGDPVVKTFYPPTNINEILPKNQFCLLKVAEFEIPRIPTEPKGSSSAYHHKQLYKVQLVMEEIGLYLKSGFTIYFIDFLQPSMLFNDYDLLYYTCKNTDYRKYINIPLKSFYKVLSYVQNQNVDDYQTEIPYGEGDPARMVQNLDSELRFDGKDNISSDKELLAYADFFFANDNKRSFKFNTVYQRRQFINRFGSFEDGAEDEGPDSVCTYDPDGLKWKVPILGEL</sequence>
<protein>
    <recommendedName>
        <fullName evidence="4">F-box domain-containing protein</fullName>
    </recommendedName>
</protein>
<evidence type="ECO:0000313" key="2">
    <source>
        <dbReference type="EMBL" id="WPK26239.1"/>
    </source>
</evidence>
<gene>
    <name evidence="2" type="ORF">PUMCH_003588</name>
</gene>
<dbReference type="AlphaFoldDB" id="A0AAX4HD52"/>
<dbReference type="GeneID" id="88174651"/>
<accession>A0AAX4HD52</accession>
<organism evidence="2 3">
    <name type="scientific">Australozyma saopauloensis</name>
    <dbReference type="NCBI Taxonomy" id="291208"/>
    <lineage>
        <taxon>Eukaryota</taxon>
        <taxon>Fungi</taxon>
        <taxon>Dikarya</taxon>
        <taxon>Ascomycota</taxon>
        <taxon>Saccharomycotina</taxon>
        <taxon>Pichiomycetes</taxon>
        <taxon>Metschnikowiaceae</taxon>
        <taxon>Australozyma</taxon>
    </lineage>
</organism>
<name>A0AAX4HD52_9ASCO</name>
<feature type="region of interest" description="Disordered" evidence="1">
    <location>
        <begin position="77"/>
        <end position="98"/>
    </location>
</feature>